<evidence type="ECO:0000313" key="3">
    <source>
        <dbReference type="Proteomes" id="UP000280475"/>
    </source>
</evidence>
<gene>
    <name evidence="2" type="ORF">C7H83_03370</name>
</gene>
<dbReference type="PANTHER" id="PTHR41878:SF1">
    <property type="entry name" value="TNPR PROTEIN"/>
    <property type="match status" value="1"/>
</dbReference>
<reference evidence="2 3" key="1">
    <citation type="journal article" date="2012" name="Int. J. Syst. Evol. Microbiol.">
        <title>Characterization of Tetragenococcus strains from sugar thick juice reveals a novel species, Tetragenococcus osmophilus sp. nov., and divides Tetragenococcus halophilus into two subspecies, T. halophilus subsp. halophilus subsp. nov. and T. halophilus subsp. flandriensis subsp. nov.</title>
        <authorList>
            <person name="Juste A."/>
            <person name="Van Trappen S."/>
            <person name="Verreth C."/>
            <person name="Cleenwerck I."/>
            <person name="De Vos P."/>
            <person name="Lievens B."/>
            <person name="Willems K.A."/>
        </authorList>
    </citation>
    <scope>NUCLEOTIDE SEQUENCE [LARGE SCALE GENOMIC DNA]</scope>
    <source>
        <strain evidence="2 3">LMG 26042</strain>
    </source>
</reference>
<accession>A0A3G5FGX2</accession>
<protein>
    <submittedName>
        <fullName evidence="2">Plasmid pRiA4b ORF-3 family protein</fullName>
    </submittedName>
</protein>
<dbReference type="Gene3D" id="3.10.290.30">
    <property type="entry name" value="MM3350-like"/>
    <property type="match status" value="1"/>
</dbReference>
<dbReference type="Proteomes" id="UP000280475">
    <property type="component" value="Chromosome"/>
</dbReference>
<evidence type="ECO:0000259" key="1">
    <source>
        <dbReference type="Pfam" id="PF07929"/>
    </source>
</evidence>
<dbReference type="AlphaFoldDB" id="A0A3G5FGX2"/>
<dbReference type="InterPro" id="IPR024047">
    <property type="entry name" value="MM3350-like_sf"/>
</dbReference>
<dbReference type="Pfam" id="PF07929">
    <property type="entry name" value="PRiA4_ORF3"/>
    <property type="match status" value="1"/>
</dbReference>
<sequence>MCILMASLDDIIDNFFQMKITELNDYNEHIDDPASLVKIIAELTDRMQDTQDFSDKGQLEQYYLTDLPKNMVVFPDEVLAIHEVLLDFYQFLQENGHLTAGVYKELLFFLQKNKHHFINRMHDKQFWSQEKRTHMENLDQEMMDAMSPEVNDLFQSLNNIFQEEANNEQKDNVIDFPSSKEGKLTNAAPYAIQLRIDLLGFKPPIWRRVLVPFDYTLADLHEVIQTCFEWEDEHLHQFIVGRMYYEPAGMDFDDFGDFFTGDTSSITVGEVFEQFKSIDYIYDFGDDWQHKIKFEANIPFAELPKAKGALSTVEPEQLPICLTGRQEAPLEDSAGQEEFAPFDIDRINKNLSDI</sequence>
<dbReference type="EMBL" id="CP027768">
    <property type="protein sequence ID" value="AYW49593.1"/>
    <property type="molecule type" value="Genomic_DNA"/>
</dbReference>
<proteinExistence type="predicted"/>
<evidence type="ECO:0000313" key="2">
    <source>
        <dbReference type="EMBL" id="AYW49593.1"/>
    </source>
</evidence>
<feature type="domain" description="Plasmid pRiA4b Orf3-like" evidence="1">
    <location>
        <begin position="191"/>
        <end position="340"/>
    </location>
</feature>
<dbReference type="SUPFAM" id="SSF159941">
    <property type="entry name" value="MM3350-like"/>
    <property type="match status" value="1"/>
</dbReference>
<organism evidence="2 3">
    <name type="scientific">Tetragenococcus halophilus</name>
    <name type="common">Pediococcus halophilus</name>
    <dbReference type="NCBI Taxonomy" id="51669"/>
    <lineage>
        <taxon>Bacteria</taxon>
        <taxon>Bacillati</taxon>
        <taxon>Bacillota</taxon>
        <taxon>Bacilli</taxon>
        <taxon>Lactobacillales</taxon>
        <taxon>Enterococcaceae</taxon>
        <taxon>Tetragenococcus</taxon>
    </lineage>
</organism>
<dbReference type="PANTHER" id="PTHR41878">
    <property type="entry name" value="LEXA REPRESSOR-RELATED"/>
    <property type="match status" value="1"/>
</dbReference>
<name>A0A3G5FGX2_TETHA</name>
<dbReference type="InterPro" id="IPR012912">
    <property type="entry name" value="Plasmid_pRiA4b_Orf3-like"/>
</dbReference>